<gene>
    <name evidence="2" type="ORF">BO83DRAFT_166287</name>
</gene>
<protein>
    <submittedName>
        <fullName evidence="2">Uncharacterized protein</fullName>
    </submittedName>
</protein>
<organism evidence="2 3">
    <name type="scientific">Aspergillus eucalypticola (strain CBS 122712 / IBT 29274)</name>
    <dbReference type="NCBI Taxonomy" id="1448314"/>
    <lineage>
        <taxon>Eukaryota</taxon>
        <taxon>Fungi</taxon>
        <taxon>Dikarya</taxon>
        <taxon>Ascomycota</taxon>
        <taxon>Pezizomycotina</taxon>
        <taxon>Eurotiomycetes</taxon>
        <taxon>Eurotiomycetidae</taxon>
        <taxon>Eurotiales</taxon>
        <taxon>Aspergillaceae</taxon>
        <taxon>Aspergillus</taxon>
        <taxon>Aspergillus subgen. Circumdati</taxon>
    </lineage>
</organism>
<dbReference type="GeneID" id="37048320"/>
<proteinExistence type="predicted"/>
<dbReference type="RefSeq" id="XP_025382877.1">
    <property type="nucleotide sequence ID" value="XM_025526358.1"/>
</dbReference>
<keyword evidence="3" id="KW-1185">Reference proteome</keyword>
<sequence length="106" mass="11707">MGEVRGSIPRSSIFCIFLFSSLSIRLAYVYLPSVDCSQSVHVAMPFSAQATHFYIVQSTPPQMPYLAVARSKNFSTATTLPMVRSEHSRTNISCQPLKTSGMTRGQ</sequence>
<dbReference type="Proteomes" id="UP000246171">
    <property type="component" value="Unassembled WGS sequence"/>
</dbReference>
<evidence type="ECO:0000313" key="2">
    <source>
        <dbReference type="EMBL" id="PWY63118.1"/>
    </source>
</evidence>
<comment type="caution">
    <text evidence="2">The sequence shown here is derived from an EMBL/GenBank/DDBJ whole genome shotgun (WGS) entry which is preliminary data.</text>
</comment>
<dbReference type="AlphaFoldDB" id="A0A317UPN0"/>
<evidence type="ECO:0000256" key="1">
    <source>
        <dbReference type="SAM" id="MobiDB-lite"/>
    </source>
</evidence>
<dbReference type="EMBL" id="MSFU01000039">
    <property type="protein sequence ID" value="PWY63118.1"/>
    <property type="molecule type" value="Genomic_DNA"/>
</dbReference>
<dbReference type="VEuPathDB" id="FungiDB:BO83DRAFT_166287"/>
<reference evidence="2" key="1">
    <citation type="submission" date="2016-12" db="EMBL/GenBank/DDBJ databases">
        <title>The genomes of Aspergillus section Nigri reveals drivers in fungal speciation.</title>
        <authorList>
            <consortium name="DOE Joint Genome Institute"/>
            <person name="Vesth T.C."/>
            <person name="Nybo J."/>
            <person name="Theobald S."/>
            <person name="Brandl J."/>
            <person name="Frisvad J.C."/>
            <person name="Nielsen K.F."/>
            <person name="Lyhne E.K."/>
            <person name="Kogle M.E."/>
            <person name="Kuo A."/>
            <person name="Riley R."/>
            <person name="Clum A."/>
            <person name="Nolan M."/>
            <person name="Lipzen A."/>
            <person name="Salamov A."/>
            <person name="Henrissat B."/>
            <person name="Wiebenga A."/>
            <person name="De vries R.P."/>
            <person name="Grigoriev I.V."/>
            <person name="Mortensen U.H."/>
            <person name="Andersen M.R."/>
            <person name="Baker S.E."/>
        </authorList>
    </citation>
    <scope>NUCLEOTIDE SEQUENCE</scope>
    <source>
        <strain evidence="2">CBS 122712</strain>
    </source>
</reference>
<name>A0A317UPN0_ASPEC</name>
<feature type="region of interest" description="Disordered" evidence="1">
    <location>
        <begin position="87"/>
        <end position="106"/>
    </location>
</feature>
<evidence type="ECO:0000313" key="3">
    <source>
        <dbReference type="Proteomes" id="UP000246171"/>
    </source>
</evidence>
<accession>A0A317UPN0</accession>
<feature type="compositionally biased region" description="Polar residues" evidence="1">
    <location>
        <begin position="90"/>
        <end position="106"/>
    </location>
</feature>